<feature type="region of interest" description="Disordered" evidence="4">
    <location>
        <begin position="26"/>
        <end position="53"/>
    </location>
</feature>
<sequence length="354" mass="39793">MVSLTKKRGKTMPRLDDFLRAAGETVKVDDEKENSKSTADDPENAQNKDEDSQSNIDFDFYLREGKYTLDDVILPDQTKRQVDLILAEMEYQELIYQEWGMADKHKLDKSLSINFSGPPGTGKTLTAEALALSLNLKILDVPYEQLESKYVGETPKNIQRAFEFATQNNAVLFFDEADSFLGKRLENVTQATDTAVNLTRSVMIKQLSIYAGIVVFATNLVRNYDPAFVSRIRWKVQFDLPNEEARQKIWQVQIPSQLPLDSSVNFTELAKEFDEISGRDIKNAVFQGVVAAAREDKLKAEKCVTQTHFSEAITEIIKANKASLKPQLTLTPVEGDIPLPDAPSSLTDSEISEQ</sequence>
<organism evidence="6">
    <name type="scientific">Woronichinia naegeliana WA131</name>
    <dbReference type="NCBI Taxonomy" id="2824559"/>
    <lineage>
        <taxon>Bacteria</taxon>
        <taxon>Bacillati</taxon>
        <taxon>Cyanobacteriota</taxon>
        <taxon>Cyanophyceae</taxon>
        <taxon>Synechococcales</taxon>
        <taxon>Coelosphaeriaceae</taxon>
        <taxon>Woronichinia</taxon>
    </lineage>
</organism>
<dbReference type="AlphaFoldDB" id="A0A977L0E6"/>
<dbReference type="InterPro" id="IPR027417">
    <property type="entry name" value="P-loop_NTPase"/>
</dbReference>
<dbReference type="InterPro" id="IPR003959">
    <property type="entry name" value="ATPase_AAA_core"/>
</dbReference>
<dbReference type="PANTHER" id="PTHR23073">
    <property type="entry name" value="26S PROTEASOME REGULATORY SUBUNIT"/>
    <property type="match status" value="1"/>
</dbReference>
<proteinExistence type="inferred from homology"/>
<evidence type="ECO:0000313" key="6">
    <source>
        <dbReference type="EMBL" id="UXE63242.1"/>
    </source>
</evidence>
<evidence type="ECO:0000259" key="5">
    <source>
        <dbReference type="SMART" id="SM00382"/>
    </source>
</evidence>
<evidence type="ECO:0000256" key="1">
    <source>
        <dbReference type="ARBA" id="ARBA00006914"/>
    </source>
</evidence>
<dbReference type="CDD" id="cd19481">
    <property type="entry name" value="RecA-like_protease"/>
    <property type="match status" value="1"/>
</dbReference>
<dbReference type="Gene3D" id="3.40.50.300">
    <property type="entry name" value="P-loop containing nucleotide triphosphate hydrolases"/>
    <property type="match status" value="1"/>
</dbReference>
<feature type="region of interest" description="Disordered" evidence="4">
    <location>
        <begin position="332"/>
        <end position="354"/>
    </location>
</feature>
<feature type="compositionally biased region" description="Basic and acidic residues" evidence="4">
    <location>
        <begin position="26"/>
        <end position="39"/>
    </location>
</feature>
<gene>
    <name evidence="6" type="ORF">KA717_11640</name>
</gene>
<dbReference type="EMBL" id="CP073041">
    <property type="protein sequence ID" value="UXE63242.1"/>
    <property type="molecule type" value="Genomic_DNA"/>
</dbReference>
<dbReference type="GO" id="GO:0005524">
    <property type="term" value="F:ATP binding"/>
    <property type="evidence" value="ECO:0007669"/>
    <property type="project" value="UniProtKB-KW"/>
</dbReference>
<reference evidence="6" key="1">
    <citation type="submission" date="2021-04" db="EMBL/GenBank/DDBJ databases">
        <title>Genome sequence of Woronichinia naegeliana from Washington state freshwater lake bloom.</title>
        <authorList>
            <person name="Dreher T.W."/>
        </authorList>
    </citation>
    <scope>NUCLEOTIDE SEQUENCE</scope>
    <source>
        <strain evidence="6">WA131</strain>
    </source>
</reference>
<dbReference type="Gene3D" id="1.10.8.60">
    <property type="match status" value="1"/>
</dbReference>
<dbReference type="Pfam" id="PF00004">
    <property type="entry name" value="AAA"/>
    <property type="match status" value="1"/>
</dbReference>
<keyword evidence="3 6" id="KW-0067">ATP-binding</keyword>
<feature type="compositionally biased region" description="Polar residues" evidence="4">
    <location>
        <begin position="344"/>
        <end position="354"/>
    </location>
</feature>
<dbReference type="GO" id="GO:0016887">
    <property type="term" value="F:ATP hydrolysis activity"/>
    <property type="evidence" value="ECO:0007669"/>
    <property type="project" value="InterPro"/>
</dbReference>
<comment type="similarity">
    <text evidence="1">Belongs to the AAA ATPase family.</text>
</comment>
<evidence type="ECO:0000256" key="4">
    <source>
        <dbReference type="SAM" id="MobiDB-lite"/>
    </source>
</evidence>
<dbReference type="InterPro" id="IPR050221">
    <property type="entry name" value="26S_Proteasome_ATPase"/>
</dbReference>
<dbReference type="Proteomes" id="UP001065613">
    <property type="component" value="Chromosome"/>
</dbReference>
<dbReference type="SUPFAM" id="SSF52540">
    <property type="entry name" value="P-loop containing nucleoside triphosphate hydrolases"/>
    <property type="match status" value="1"/>
</dbReference>
<dbReference type="SMART" id="SM00382">
    <property type="entry name" value="AAA"/>
    <property type="match status" value="1"/>
</dbReference>
<keyword evidence="2" id="KW-0547">Nucleotide-binding</keyword>
<accession>A0A977L0E6</accession>
<dbReference type="InterPro" id="IPR003593">
    <property type="entry name" value="AAA+_ATPase"/>
</dbReference>
<feature type="domain" description="AAA+ ATPase" evidence="5">
    <location>
        <begin position="109"/>
        <end position="244"/>
    </location>
</feature>
<evidence type="ECO:0000256" key="3">
    <source>
        <dbReference type="ARBA" id="ARBA00022840"/>
    </source>
</evidence>
<name>A0A977L0E6_9CYAN</name>
<evidence type="ECO:0000256" key="2">
    <source>
        <dbReference type="ARBA" id="ARBA00022741"/>
    </source>
</evidence>
<protein>
    <submittedName>
        <fullName evidence="6">ATP-binding protein</fullName>
    </submittedName>
</protein>
<dbReference type="KEGG" id="wna:KA717_11640"/>